<evidence type="ECO:0000313" key="3">
    <source>
        <dbReference type="Proteomes" id="UP001059041"/>
    </source>
</evidence>
<sequence>MIMATAAHETVLIGICDGAIDKNTSYCTNKIGDIPDLLPVITLQYPTCTLCQKGLSHVVQVYCPIAASPYHRTINVFACTNPQCYGKSESWIVLRSQCLDDDIKALSGRQDNKSAPCKESSMSRTDWCDEADDWGVEDEQNTHTCSDPVQTVTDSISAGMDVSSKLQGLCIDGGVDHQNALQPTDVPTFKSFYISVMEETDLDGFRDTDHENELLRQYEEREGVIVGETGSCESGEAPEEYEMAKAKHGDEVFTNFMKKICLCPEQVLRYSWSGTPLFITDPPSNIKEMVPCCGHCGGPRIFEFQLMPALVSLLCSRDKSSESALEFGTVLVYTCKNSCWKSGLAVAVEEFLFVQPDPDQKLFK</sequence>
<feature type="domain" description="Programmed cell death protein 2 C-terminal" evidence="1">
    <location>
        <begin position="250"/>
        <end position="355"/>
    </location>
</feature>
<gene>
    <name evidence="2" type="ORF">IRJ41_018783</name>
</gene>
<accession>A0A9W8C9L9</accession>
<dbReference type="PANTHER" id="PTHR46421">
    <property type="entry name" value="PROGRAMMED CELL DEATH PROTEIN 2-LIKE"/>
    <property type="match status" value="1"/>
</dbReference>
<evidence type="ECO:0000259" key="1">
    <source>
        <dbReference type="Pfam" id="PF04194"/>
    </source>
</evidence>
<dbReference type="OrthoDB" id="366284at2759"/>
<proteinExistence type="predicted"/>
<dbReference type="GO" id="GO:0006915">
    <property type="term" value="P:apoptotic process"/>
    <property type="evidence" value="ECO:0007669"/>
    <property type="project" value="TreeGrafter"/>
</dbReference>
<evidence type="ECO:0000313" key="2">
    <source>
        <dbReference type="EMBL" id="KAI7811722.1"/>
    </source>
</evidence>
<comment type="caution">
    <text evidence="2">The sequence shown here is derived from an EMBL/GenBank/DDBJ whole genome shotgun (WGS) entry which is preliminary data.</text>
</comment>
<dbReference type="InterPro" id="IPR052815">
    <property type="entry name" value="PDCD2-like_regulator"/>
</dbReference>
<dbReference type="GO" id="GO:0005737">
    <property type="term" value="C:cytoplasm"/>
    <property type="evidence" value="ECO:0007669"/>
    <property type="project" value="InterPro"/>
</dbReference>
<organism evidence="2 3">
    <name type="scientific">Triplophysa rosa</name>
    <name type="common">Cave loach</name>
    <dbReference type="NCBI Taxonomy" id="992332"/>
    <lineage>
        <taxon>Eukaryota</taxon>
        <taxon>Metazoa</taxon>
        <taxon>Chordata</taxon>
        <taxon>Craniata</taxon>
        <taxon>Vertebrata</taxon>
        <taxon>Euteleostomi</taxon>
        <taxon>Actinopterygii</taxon>
        <taxon>Neopterygii</taxon>
        <taxon>Teleostei</taxon>
        <taxon>Ostariophysi</taxon>
        <taxon>Cypriniformes</taxon>
        <taxon>Nemacheilidae</taxon>
        <taxon>Triplophysa</taxon>
    </lineage>
</organism>
<dbReference type="EMBL" id="JAFHDT010000003">
    <property type="protein sequence ID" value="KAI7811722.1"/>
    <property type="molecule type" value="Genomic_DNA"/>
</dbReference>
<dbReference type="InterPro" id="IPR007320">
    <property type="entry name" value="PDCD2_C"/>
</dbReference>
<reference evidence="2" key="1">
    <citation type="submission" date="2021-02" db="EMBL/GenBank/DDBJ databases">
        <title>Comparative genomics reveals that relaxation of natural selection precedes convergent phenotypic evolution of cavefish.</title>
        <authorList>
            <person name="Peng Z."/>
        </authorList>
    </citation>
    <scope>NUCLEOTIDE SEQUENCE</scope>
    <source>
        <tissue evidence="2">Muscle</tissue>
    </source>
</reference>
<dbReference type="Pfam" id="PF04194">
    <property type="entry name" value="PDCD2_C"/>
    <property type="match status" value="1"/>
</dbReference>
<dbReference type="PANTHER" id="PTHR46421:SF1">
    <property type="entry name" value="PROGRAMMED CELL DEATH PROTEIN 2-LIKE"/>
    <property type="match status" value="1"/>
</dbReference>
<dbReference type="Proteomes" id="UP001059041">
    <property type="component" value="Linkage Group LG3"/>
</dbReference>
<name>A0A9W8C9L9_TRIRA</name>
<protein>
    <submittedName>
        <fullName evidence="2">Programmed cell death protein 2-like</fullName>
    </submittedName>
</protein>
<dbReference type="AlphaFoldDB" id="A0A9W8C9L9"/>
<keyword evidence="3" id="KW-1185">Reference proteome</keyword>